<dbReference type="InterPro" id="IPR036976">
    <property type="entry name" value="RimM_N_sf"/>
</dbReference>
<dbReference type="Proteomes" id="UP000003340">
    <property type="component" value="Unassembled WGS sequence"/>
</dbReference>
<protein>
    <recommendedName>
        <fullName evidence="5">Ribosome maturation factor RimM</fullName>
    </recommendedName>
</protein>
<dbReference type="PANTHER" id="PTHR33692">
    <property type="entry name" value="RIBOSOME MATURATION FACTOR RIMM"/>
    <property type="match status" value="1"/>
</dbReference>
<evidence type="ECO:0000259" key="7">
    <source>
        <dbReference type="Pfam" id="PF24986"/>
    </source>
</evidence>
<dbReference type="SUPFAM" id="SSF50447">
    <property type="entry name" value="Translation proteins"/>
    <property type="match status" value="1"/>
</dbReference>
<dbReference type="GO" id="GO:0005737">
    <property type="term" value="C:cytoplasm"/>
    <property type="evidence" value="ECO:0007669"/>
    <property type="project" value="UniProtKB-SubCell"/>
</dbReference>
<dbReference type="InterPro" id="IPR011033">
    <property type="entry name" value="PRC_barrel-like_sf"/>
</dbReference>
<reference evidence="8 9" key="1">
    <citation type="submission" date="2009-01" db="EMBL/GenBank/DDBJ databases">
        <authorList>
            <person name="Fulton L."/>
            <person name="Clifton S."/>
            <person name="Fulton B."/>
            <person name="Xu J."/>
            <person name="Minx P."/>
            <person name="Pepin K.H."/>
            <person name="Johnson M."/>
            <person name="Bhonagiri V."/>
            <person name="Nash W.E."/>
            <person name="Mardis E.R."/>
            <person name="Wilson R.K."/>
        </authorList>
    </citation>
    <scope>NUCLEOTIDE SEQUENCE [LARGE SCALE GENOMIC DNA]</scope>
    <source>
        <strain evidence="8 9">DSM 5476</strain>
    </source>
</reference>
<comment type="function">
    <text evidence="5">An accessory protein needed during the final step in the assembly of 30S ribosomal subunit, possibly for assembly of the head region. Essential for efficient processing of 16S rRNA. May be needed both before and after RbfA during the maturation of 16S rRNA. It has affinity for free ribosomal 30S subunits but not for 70S ribosomes.</text>
</comment>
<dbReference type="SUPFAM" id="SSF50346">
    <property type="entry name" value="PRC-barrel domain"/>
    <property type="match status" value="1"/>
</dbReference>
<comment type="subcellular location">
    <subcellularLocation>
        <location evidence="5">Cytoplasm</location>
    </subcellularLocation>
</comment>
<dbReference type="AlphaFoldDB" id="C0EEZ2"/>
<evidence type="ECO:0000256" key="5">
    <source>
        <dbReference type="HAMAP-Rule" id="MF_00014"/>
    </source>
</evidence>
<keyword evidence="2 5" id="KW-0690">Ribosome biogenesis</keyword>
<keyword evidence="9" id="KW-1185">Reference proteome</keyword>
<dbReference type="Gene3D" id="2.30.30.240">
    <property type="entry name" value="PRC-barrel domain"/>
    <property type="match status" value="1"/>
</dbReference>
<accession>C0EEZ2</accession>
<dbReference type="eggNOG" id="COG0806">
    <property type="taxonomic scope" value="Bacteria"/>
</dbReference>
<dbReference type="Pfam" id="PF01782">
    <property type="entry name" value="RimM"/>
    <property type="match status" value="1"/>
</dbReference>
<dbReference type="NCBIfam" id="TIGR02273">
    <property type="entry name" value="16S_RimM"/>
    <property type="match status" value="1"/>
</dbReference>
<proteinExistence type="inferred from homology"/>
<dbReference type="EMBL" id="ACEC01000081">
    <property type="protein sequence ID" value="EEG29964.1"/>
    <property type="molecule type" value="Genomic_DNA"/>
</dbReference>
<keyword evidence="1 5" id="KW-0963">Cytoplasm</keyword>
<dbReference type="GO" id="GO:0042274">
    <property type="term" value="P:ribosomal small subunit biogenesis"/>
    <property type="evidence" value="ECO:0007669"/>
    <property type="project" value="UniProtKB-UniRule"/>
</dbReference>
<name>C0EEZ2_9FIRM</name>
<dbReference type="Pfam" id="PF24986">
    <property type="entry name" value="PRC_RimM"/>
    <property type="match status" value="1"/>
</dbReference>
<comment type="subunit">
    <text evidence="5">Binds ribosomal protein uS19.</text>
</comment>
<gene>
    <name evidence="5 8" type="primary">rimM</name>
    <name evidence="8" type="ORF">CLOSTMETH_02431</name>
</gene>
<evidence type="ECO:0000259" key="6">
    <source>
        <dbReference type="Pfam" id="PF01782"/>
    </source>
</evidence>
<dbReference type="InterPro" id="IPR009000">
    <property type="entry name" value="Transl_B-barrel_sf"/>
</dbReference>
<dbReference type="GO" id="GO:0005840">
    <property type="term" value="C:ribosome"/>
    <property type="evidence" value="ECO:0007669"/>
    <property type="project" value="InterPro"/>
</dbReference>
<dbReference type="InterPro" id="IPR056792">
    <property type="entry name" value="PRC_RimM"/>
</dbReference>
<dbReference type="STRING" id="537013.CLOSTMETH_02431"/>
<evidence type="ECO:0000256" key="3">
    <source>
        <dbReference type="ARBA" id="ARBA00022552"/>
    </source>
</evidence>
<evidence type="ECO:0000313" key="9">
    <source>
        <dbReference type="Proteomes" id="UP000003340"/>
    </source>
</evidence>
<dbReference type="HAMAP" id="MF_00014">
    <property type="entry name" value="Ribosome_mat_RimM"/>
    <property type="match status" value="1"/>
</dbReference>
<dbReference type="InterPro" id="IPR011961">
    <property type="entry name" value="RimM"/>
</dbReference>
<reference evidence="8 9" key="2">
    <citation type="submission" date="2009-02" db="EMBL/GenBank/DDBJ databases">
        <title>Draft genome sequence of Clostridium methylpentosum (DSM 5476).</title>
        <authorList>
            <person name="Sudarsanam P."/>
            <person name="Ley R."/>
            <person name="Guruge J."/>
            <person name="Turnbaugh P.J."/>
            <person name="Mahowald M."/>
            <person name="Liep D."/>
            <person name="Gordon J."/>
        </authorList>
    </citation>
    <scope>NUCLEOTIDE SEQUENCE [LARGE SCALE GENOMIC DNA]</scope>
    <source>
        <strain evidence="8 9">DSM 5476</strain>
    </source>
</reference>
<organism evidence="8 9">
    <name type="scientific">[Clostridium] methylpentosum DSM 5476</name>
    <dbReference type="NCBI Taxonomy" id="537013"/>
    <lineage>
        <taxon>Bacteria</taxon>
        <taxon>Bacillati</taxon>
        <taxon>Bacillota</taxon>
        <taxon>Clostridia</taxon>
        <taxon>Eubacteriales</taxon>
        <taxon>Oscillospiraceae</taxon>
        <taxon>Oscillospiraceae incertae sedis</taxon>
    </lineage>
</organism>
<evidence type="ECO:0000313" key="8">
    <source>
        <dbReference type="EMBL" id="EEG29964.1"/>
    </source>
</evidence>
<dbReference type="Gene3D" id="2.40.30.60">
    <property type="entry name" value="RimM"/>
    <property type="match status" value="1"/>
</dbReference>
<sequence>MSYKQFLETGKIVATHGIAGEVRIQPWCDEAEFLTEFDALYFDAAGKTQRTVERARVHKNVVVVKFKGVDSVEEAQSLRNQIVYIDREELELPEGTYFIQDLIGLEVLDADDPQTVYGTLCEVSQPGANDVYHIRRPDGTENLIPAIPDVVVQTDLDGNRMFIRPLKGLFDDED</sequence>
<feature type="domain" description="Ribosome maturation factor RimM PRC barrel" evidence="7">
    <location>
        <begin position="100"/>
        <end position="161"/>
    </location>
</feature>
<evidence type="ECO:0000256" key="2">
    <source>
        <dbReference type="ARBA" id="ARBA00022517"/>
    </source>
</evidence>
<dbReference type="GO" id="GO:0006364">
    <property type="term" value="P:rRNA processing"/>
    <property type="evidence" value="ECO:0007669"/>
    <property type="project" value="UniProtKB-UniRule"/>
</dbReference>
<comment type="similarity">
    <text evidence="5">Belongs to the RimM family.</text>
</comment>
<feature type="domain" description="RimM N-terminal" evidence="6">
    <location>
        <begin position="9"/>
        <end position="88"/>
    </location>
</feature>
<evidence type="ECO:0000256" key="1">
    <source>
        <dbReference type="ARBA" id="ARBA00022490"/>
    </source>
</evidence>
<evidence type="ECO:0000256" key="4">
    <source>
        <dbReference type="ARBA" id="ARBA00023186"/>
    </source>
</evidence>
<keyword evidence="3 5" id="KW-0698">rRNA processing</keyword>
<comment type="domain">
    <text evidence="5">The PRC barrel domain binds ribosomal protein uS19.</text>
</comment>
<keyword evidence="4 5" id="KW-0143">Chaperone</keyword>
<dbReference type="HOGENOM" id="CLU_077636_3_2_9"/>
<dbReference type="PANTHER" id="PTHR33692:SF1">
    <property type="entry name" value="RIBOSOME MATURATION FACTOR RIMM"/>
    <property type="match status" value="1"/>
</dbReference>
<dbReference type="InterPro" id="IPR002676">
    <property type="entry name" value="RimM_N"/>
</dbReference>
<dbReference type="GO" id="GO:0043022">
    <property type="term" value="F:ribosome binding"/>
    <property type="evidence" value="ECO:0007669"/>
    <property type="project" value="InterPro"/>
</dbReference>
<comment type="caution">
    <text evidence="8">The sequence shown here is derived from an EMBL/GenBank/DDBJ whole genome shotgun (WGS) entry which is preliminary data.</text>
</comment>